<dbReference type="InterPro" id="IPR042916">
    <property type="entry name" value="CLEC12A/B"/>
</dbReference>
<dbReference type="GO" id="GO:0005886">
    <property type="term" value="C:plasma membrane"/>
    <property type="evidence" value="ECO:0007669"/>
    <property type="project" value="UniProtKB-SubCell"/>
</dbReference>
<keyword evidence="3" id="KW-0597">Phosphoprotein</keyword>
<evidence type="ECO:0000313" key="15">
    <source>
        <dbReference type="Proteomes" id="UP000694540"/>
    </source>
</evidence>
<evidence type="ECO:0000256" key="2">
    <source>
        <dbReference type="ARBA" id="ARBA00022475"/>
    </source>
</evidence>
<evidence type="ECO:0000256" key="10">
    <source>
        <dbReference type="ARBA" id="ARBA00023170"/>
    </source>
</evidence>
<dbReference type="CDD" id="cd03593">
    <property type="entry name" value="CLECT_NK_receptors_like"/>
    <property type="match status" value="1"/>
</dbReference>
<evidence type="ECO:0000256" key="11">
    <source>
        <dbReference type="ARBA" id="ARBA00023180"/>
    </source>
</evidence>
<keyword evidence="6" id="KW-0735">Signal-anchor</keyword>
<protein>
    <submittedName>
        <fullName evidence="14">C-type lectin domain family 12 member A</fullName>
    </submittedName>
</protein>
<evidence type="ECO:0000313" key="14">
    <source>
        <dbReference type="Ensembl" id="ENSCWAP00000011613.1"/>
    </source>
</evidence>
<dbReference type="GeneTree" id="ENSGT00940000162719"/>
<evidence type="ECO:0000256" key="7">
    <source>
        <dbReference type="ARBA" id="ARBA00022989"/>
    </source>
</evidence>
<keyword evidence="9" id="KW-1015">Disulfide bond</keyword>
<dbReference type="InterPro" id="IPR016186">
    <property type="entry name" value="C-type_lectin-like/link_sf"/>
</dbReference>
<keyword evidence="7 12" id="KW-1133">Transmembrane helix</keyword>
<reference evidence="14" key="2">
    <citation type="submission" date="2025-09" db="UniProtKB">
        <authorList>
            <consortium name="Ensembl"/>
        </authorList>
    </citation>
    <scope>IDENTIFICATION</scope>
</reference>
<dbReference type="InterPro" id="IPR033992">
    <property type="entry name" value="NKR-like_CTLD"/>
</dbReference>
<reference evidence="14" key="1">
    <citation type="submission" date="2025-08" db="UniProtKB">
        <authorList>
            <consortium name="Ensembl"/>
        </authorList>
    </citation>
    <scope>IDENTIFICATION</scope>
</reference>
<accession>A0A8C3WAF1</accession>
<dbReference type="AlphaFoldDB" id="A0A8C3WAF1"/>
<dbReference type="PANTHER" id="PTHR47647:SF2">
    <property type="entry name" value="C-TYPE LECTIN DOMAIN FAMILY 12 MEMBER A"/>
    <property type="match status" value="1"/>
</dbReference>
<feature type="transmembrane region" description="Helical" evidence="12">
    <location>
        <begin position="43"/>
        <end position="63"/>
    </location>
</feature>
<keyword evidence="11" id="KW-0325">Glycoprotein</keyword>
<dbReference type="GO" id="GO:0030246">
    <property type="term" value="F:carbohydrate binding"/>
    <property type="evidence" value="ECO:0007669"/>
    <property type="project" value="UniProtKB-KW"/>
</dbReference>
<evidence type="ECO:0000256" key="9">
    <source>
        <dbReference type="ARBA" id="ARBA00023157"/>
    </source>
</evidence>
<dbReference type="InterPro" id="IPR001304">
    <property type="entry name" value="C-type_lectin-like"/>
</dbReference>
<organism evidence="14 15">
    <name type="scientific">Catagonus wagneri</name>
    <name type="common">Chacoan peccary</name>
    <dbReference type="NCBI Taxonomy" id="51154"/>
    <lineage>
        <taxon>Eukaryota</taxon>
        <taxon>Metazoa</taxon>
        <taxon>Chordata</taxon>
        <taxon>Craniata</taxon>
        <taxon>Vertebrata</taxon>
        <taxon>Euteleostomi</taxon>
        <taxon>Mammalia</taxon>
        <taxon>Eutheria</taxon>
        <taxon>Laurasiatheria</taxon>
        <taxon>Artiodactyla</taxon>
        <taxon>Suina</taxon>
        <taxon>Tayassuidae</taxon>
        <taxon>Catagonus</taxon>
    </lineage>
</organism>
<dbReference type="GO" id="GO:0050777">
    <property type="term" value="P:negative regulation of immune response"/>
    <property type="evidence" value="ECO:0007669"/>
    <property type="project" value="Ensembl"/>
</dbReference>
<comment type="subcellular location">
    <subcellularLocation>
        <location evidence="1">Cell membrane</location>
        <topology evidence="1">Single-pass type II membrane protein</topology>
    </subcellularLocation>
</comment>
<feature type="domain" description="C-type lectin" evidence="13">
    <location>
        <begin position="126"/>
        <end position="226"/>
    </location>
</feature>
<gene>
    <name evidence="14" type="primary">CLEC12A</name>
</gene>
<keyword evidence="2" id="KW-1003">Cell membrane</keyword>
<evidence type="ECO:0000256" key="3">
    <source>
        <dbReference type="ARBA" id="ARBA00022553"/>
    </source>
</evidence>
<evidence type="ECO:0000256" key="8">
    <source>
        <dbReference type="ARBA" id="ARBA00023136"/>
    </source>
</evidence>
<dbReference type="GO" id="GO:2001199">
    <property type="term" value="P:negative regulation of dendritic cell differentiation"/>
    <property type="evidence" value="ECO:0007669"/>
    <property type="project" value="Ensembl"/>
</dbReference>
<dbReference type="Ensembl" id="ENSCWAT00000012638.1">
    <property type="protein sequence ID" value="ENSCWAP00000011613.1"/>
    <property type="gene ID" value="ENSCWAG00000009059.1"/>
</dbReference>
<evidence type="ECO:0000259" key="13">
    <source>
        <dbReference type="SMART" id="SM00034"/>
    </source>
</evidence>
<keyword evidence="15" id="KW-1185">Reference proteome</keyword>
<evidence type="ECO:0000256" key="12">
    <source>
        <dbReference type="SAM" id="Phobius"/>
    </source>
</evidence>
<dbReference type="PANTHER" id="PTHR47647">
    <property type="entry name" value="C-TYPE LECTIN DOMAIN FAMILY 12 MEMBER B"/>
    <property type="match status" value="1"/>
</dbReference>
<evidence type="ECO:0000256" key="4">
    <source>
        <dbReference type="ARBA" id="ARBA00022692"/>
    </source>
</evidence>
<sequence>MSEEVTYADLKFLDSGKKENIQESGKFGIKVPPAPPKAWRQRALIISLLCFLLLVGLGVLGSIHVEKLNKLKNFNEELQRNVSLQLIHIRNSSTKIRNLSITVQEIATKLCHELSIKNTEHKCKPCPKNWMWHEDSCYVQLKFYGTWQKSNVMCSAQNASLLKIKNKNVLKFIKSKRIFSSWLGLSPRKTHTVFTLVELLHMYCGYIYNTYFYYADCTTTKNIICEKLAYPMKVENVLTSEGPAGIM</sequence>
<dbReference type="GO" id="GO:0032815">
    <property type="term" value="P:negative regulation of natural killer cell activation"/>
    <property type="evidence" value="ECO:0007669"/>
    <property type="project" value="Ensembl"/>
</dbReference>
<keyword evidence="8 12" id="KW-0472">Membrane</keyword>
<dbReference type="GO" id="GO:0004888">
    <property type="term" value="F:transmembrane signaling receptor activity"/>
    <property type="evidence" value="ECO:0007669"/>
    <property type="project" value="Ensembl"/>
</dbReference>
<dbReference type="GO" id="GO:1902564">
    <property type="term" value="P:negative regulation of neutrophil activation"/>
    <property type="evidence" value="ECO:0007669"/>
    <property type="project" value="Ensembl"/>
</dbReference>
<dbReference type="GO" id="GO:0030545">
    <property type="term" value="F:signaling receptor regulator activity"/>
    <property type="evidence" value="ECO:0007669"/>
    <property type="project" value="InterPro"/>
</dbReference>
<dbReference type="GO" id="GO:0038187">
    <property type="term" value="F:pattern recognition receptor activity"/>
    <property type="evidence" value="ECO:0007669"/>
    <property type="project" value="Ensembl"/>
</dbReference>
<name>A0A8C3WAF1_9CETA</name>
<evidence type="ECO:0000256" key="6">
    <source>
        <dbReference type="ARBA" id="ARBA00022968"/>
    </source>
</evidence>
<keyword evidence="10" id="KW-0675">Receptor</keyword>
<dbReference type="Proteomes" id="UP000694540">
    <property type="component" value="Unplaced"/>
</dbReference>
<evidence type="ECO:0000256" key="5">
    <source>
        <dbReference type="ARBA" id="ARBA00022734"/>
    </source>
</evidence>
<proteinExistence type="predicted"/>
<dbReference type="SMART" id="SM00034">
    <property type="entry name" value="CLECT"/>
    <property type="match status" value="1"/>
</dbReference>
<dbReference type="Gene3D" id="3.10.100.10">
    <property type="entry name" value="Mannose-Binding Protein A, subunit A"/>
    <property type="match status" value="1"/>
</dbReference>
<dbReference type="SUPFAM" id="SSF56436">
    <property type="entry name" value="C-type lectin-like"/>
    <property type="match status" value="1"/>
</dbReference>
<dbReference type="Pfam" id="PF00059">
    <property type="entry name" value="Lectin_C"/>
    <property type="match status" value="1"/>
</dbReference>
<dbReference type="InterPro" id="IPR016187">
    <property type="entry name" value="CTDL_fold"/>
</dbReference>
<keyword evidence="5" id="KW-0430">Lectin</keyword>
<keyword evidence="4 12" id="KW-0812">Transmembrane</keyword>
<evidence type="ECO:0000256" key="1">
    <source>
        <dbReference type="ARBA" id="ARBA00004401"/>
    </source>
</evidence>